<reference evidence="6 7" key="1">
    <citation type="submission" date="2019-11" db="EMBL/GenBank/DDBJ databases">
        <title>Genome analysis of Rhizobacterium cereale a novel genus and species isolated from maize roots in North Spain.</title>
        <authorList>
            <person name="Menendez E."/>
            <person name="Flores-Felix J.D."/>
            <person name="Ramirez-Bahena M.-H."/>
            <person name="Igual J.M."/>
            <person name="Garcia-Fraile P."/>
            <person name="Peix A."/>
            <person name="Velazquez E."/>
        </authorList>
    </citation>
    <scope>NUCLEOTIDE SEQUENCE [LARGE SCALE GENOMIC DNA]</scope>
    <source>
        <strain evidence="6 7">RZME27</strain>
    </source>
</reference>
<dbReference type="InterPro" id="IPR020084">
    <property type="entry name" value="NUDIX_hydrolase_CS"/>
</dbReference>
<protein>
    <submittedName>
        <fullName evidence="6">NUDIX domain-containing protein</fullName>
    </submittedName>
</protein>
<dbReference type="InterPro" id="IPR015797">
    <property type="entry name" value="NUDIX_hydrolase-like_dom_sf"/>
</dbReference>
<evidence type="ECO:0000313" key="6">
    <source>
        <dbReference type="EMBL" id="MQY49574.1"/>
    </source>
</evidence>
<evidence type="ECO:0000256" key="3">
    <source>
        <dbReference type="ARBA" id="ARBA00022801"/>
    </source>
</evidence>
<dbReference type="PANTHER" id="PTHR12629:SF0">
    <property type="entry name" value="DIPHOSPHOINOSITOL-POLYPHOSPHATE DIPHOSPHATASE"/>
    <property type="match status" value="1"/>
</dbReference>
<accession>A0A6A8AFL9</accession>
<comment type="cofactor">
    <cofactor evidence="1">
        <name>Mg(2+)</name>
        <dbReference type="ChEBI" id="CHEBI:18420"/>
    </cofactor>
</comment>
<sequence>MLATSGFKQLRATIAIAVDKWLAPAQAAAICVRFVDGAPQILLISNRARTRWGIPKGHVEVGETSWQAAQREAFEEAGIMGSADPASIGEYRYSKIGELKRRVVKLHVVHVEACLETFREEGLREMKWVNLPAAAGSVGYPELGQKLNELLLS</sequence>
<name>A0A6A8AFL9_9HYPH</name>
<dbReference type="GO" id="GO:0046872">
    <property type="term" value="F:metal ion binding"/>
    <property type="evidence" value="ECO:0007669"/>
    <property type="project" value="UniProtKB-KW"/>
</dbReference>
<dbReference type="InterPro" id="IPR047198">
    <property type="entry name" value="DDP-like_NUDIX"/>
</dbReference>
<feature type="domain" description="Nudix hydrolase" evidence="5">
    <location>
        <begin position="24"/>
        <end position="151"/>
    </location>
</feature>
<organism evidence="6 7">
    <name type="scientific">Endobacterium cereale</name>
    <dbReference type="NCBI Taxonomy" id="2663029"/>
    <lineage>
        <taxon>Bacteria</taxon>
        <taxon>Pseudomonadati</taxon>
        <taxon>Pseudomonadota</taxon>
        <taxon>Alphaproteobacteria</taxon>
        <taxon>Hyphomicrobiales</taxon>
        <taxon>Rhizobiaceae</taxon>
        <taxon>Endobacterium</taxon>
    </lineage>
</organism>
<dbReference type="EMBL" id="WIXI01000051">
    <property type="protein sequence ID" value="MQY49574.1"/>
    <property type="molecule type" value="Genomic_DNA"/>
</dbReference>
<evidence type="ECO:0000256" key="2">
    <source>
        <dbReference type="ARBA" id="ARBA00022723"/>
    </source>
</evidence>
<evidence type="ECO:0000256" key="4">
    <source>
        <dbReference type="ARBA" id="ARBA00022842"/>
    </source>
</evidence>
<dbReference type="GO" id="GO:0005737">
    <property type="term" value="C:cytoplasm"/>
    <property type="evidence" value="ECO:0007669"/>
    <property type="project" value="TreeGrafter"/>
</dbReference>
<dbReference type="InterPro" id="IPR000086">
    <property type="entry name" value="NUDIX_hydrolase_dom"/>
</dbReference>
<evidence type="ECO:0000256" key="1">
    <source>
        <dbReference type="ARBA" id="ARBA00001946"/>
    </source>
</evidence>
<dbReference type="Pfam" id="PF00293">
    <property type="entry name" value="NUDIX"/>
    <property type="match status" value="1"/>
</dbReference>
<dbReference type="SUPFAM" id="SSF55811">
    <property type="entry name" value="Nudix"/>
    <property type="match status" value="1"/>
</dbReference>
<keyword evidence="3" id="KW-0378">Hydrolase</keyword>
<keyword evidence="4" id="KW-0460">Magnesium</keyword>
<dbReference type="GO" id="GO:0016462">
    <property type="term" value="F:pyrophosphatase activity"/>
    <property type="evidence" value="ECO:0007669"/>
    <property type="project" value="InterPro"/>
</dbReference>
<dbReference type="RefSeq" id="WP_153359497.1">
    <property type="nucleotide sequence ID" value="NZ_WIXI01000051.1"/>
</dbReference>
<keyword evidence="7" id="KW-1185">Reference proteome</keyword>
<dbReference type="Proteomes" id="UP000435138">
    <property type="component" value="Unassembled WGS sequence"/>
</dbReference>
<dbReference type="CDD" id="cd04666">
    <property type="entry name" value="NUDIX_DIPP2_like_Nudt4"/>
    <property type="match status" value="1"/>
</dbReference>
<evidence type="ECO:0000313" key="7">
    <source>
        <dbReference type="Proteomes" id="UP000435138"/>
    </source>
</evidence>
<gene>
    <name evidence="6" type="ORF">GAO09_26455</name>
</gene>
<dbReference type="PROSITE" id="PS00893">
    <property type="entry name" value="NUDIX_BOX"/>
    <property type="match status" value="1"/>
</dbReference>
<dbReference type="PANTHER" id="PTHR12629">
    <property type="entry name" value="DIPHOSPHOINOSITOL POLYPHOSPHATE PHOSPHOHYDROLASE"/>
    <property type="match status" value="1"/>
</dbReference>
<evidence type="ECO:0000259" key="5">
    <source>
        <dbReference type="PROSITE" id="PS51462"/>
    </source>
</evidence>
<dbReference type="PROSITE" id="PS51462">
    <property type="entry name" value="NUDIX"/>
    <property type="match status" value="1"/>
</dbReference>
<keyword evidence="2" id="KW-0479">Metal-binding</keyword>
<proteinExistence type="predicted"/>
<dbReference type="AlphaFoldDB" id="A0A6A8AFL9"/>
<dbReference type="Gene3D" id="3.90.79.10">
    <property type="entry name" value="Nucleoside Triphosphate Pyrophosphohydrolase"/>
    <property type="match status" value="1"/>
</dbReference>
<comment type="caution">
    <text evidence="6">The sequence shown here is derived from an EMBL/GenBank/DDBJ whole genome shotgun (WGS) entry which is preliminary data.</text>
</comment>